<dbReference type="InterPro" id="IPR001152">
    <property type="entry name" value="Beta-thymosin"/>
</dbReference>
<dbReference type="GO" id="GO:0005856">
    <property type="term" value="C:cytoskeleton"/>
    <property type="evidence" value="ECO:0007669"/>
    <property type="project" value="UniProtKB-SubCell"/>
</dbReference>
<dbReference type="FunFam" id="1.20.5.520:FF:000001">
    <property type="entry name" value="Thymosin beta"/>
    <property type="match status" value="1"/>
</dbReference>
<sequence length="114" mass="12886">MHLFLLSRHESCTKLRAHGSPGSVQGLSMAPLPHLSPLAKDEDTKLAMNNVDNSDNKTDVYDTEDKTYHKMSDKPDMAEIEKFDKAKLKKTETQEKNPLPSKETIEQEKQSTES</sequence>
<name>A0A974DI16_XENLA</name>
<evidence type="ECO:0000313" key="9">
    <source>
        <dbReference type="Proteomes" id="UP000694892"/>
    </source>
</evidence>
<dbReference type="PANTHER" id="PTHR12021:SF3">
    <property type="entry name" value="THYMOSIN BETA-4-LIKE"/>
    <property type="match status" value="1"/>
</dbReference>
<evidence type="ECO:0000256" key="2">
    <source>
        <dbReference type="ARBA" id="ARBA00009511"/>
    </source>
</evidence>
<dbReference type="GO" id="GO:0003785">
    <property type="term" value="F:actin monomer binding"/>
    <property type="evidence" value="ECO:0007669"/>
    <property type="project" value="InterPro"/>
</dbReference>
<dbReference type="AlphaFoldDB" id="A0A974DI16"/>
<evidence type="ECO:0000256" key="6">
    <source>
        <dbReference type="ARBA" id="ARBA00025497"/>
    </source>
</evidence>
<evidence type="ECO:0000313" key="8">
    <source>
        <dbReference type="EMBL" id="OCT92399.1"/>
    </source>
</evidence>
<comment type="similarity">
    <text evidence="2">Belongs to the thymosin beta family.</text>
</comment>
<keyword evidence="3" id="KW-0963">Cytoplasm</keyword>
<evidence type="ECO:0000256" key="3">
    <source>
        <dbReference type="ARBA" id="ARBA00022490"/>
    </source>
</evidence>
<gene>
    <name evidence="8" type="ORF">XELAEV_18015458mg</name>
</gene>
<evidence type="ECO:0000256" key="1">
    <source>
        <dbReference type="ARBA" id="ARBA00004245"/>
    </source>
</evidence>
<dbReference type="GO" id="GO:0030334">
    <property type="term" value="P:regulation of cell migration"/>
    <property type="evidence" value="ECO:0007669"/>
    <property type="project" value="TreeGrafter"/>
</dbReference>
<reference evidence="9" key="1">
    <citation type="journal article" date="2016" name="Nature">
        <title>Genome evolution in the allotetraploid frog Xenopus laevis.</title>
        <authorList>
            <person name="Session A.M."/>
            <person name="Uno Y."/>
            <person name="Kwon T."/>
            <person name="Chapman J.A."/>
            <person name="Toyoda A."/>
            <person name="Takahashi S."/>
            <person name="Fukui A."/>
            <person name="Hikosaka A."/>
            <person name="Suzuki A."/>
            <person name="Kondo M."/>
            <person name="van Heeringen S.J."/>
            <person name="Quigley I."/>
            <person name="Heinz S."/>
            <person name="Ogino H."/>
            <person name="Ochi H."/>
            <person name="Hellsten U."/>
            <person name="Lyons J.B."/>
            <person name="Simakov O."/>
            <person name="Putnam N."/>
            <person name="Stites J."/>
            <person name="Kuroki Y."/>
            <person name="Tanaka T."/>
            <person name="Michiue T."/>
            <person name="Watanabe M."/>
            <person name="Bogdanovic O."/>
            <person name="Lister R."/>
            <person name="Georgiou G."/>
            <person name="Paranjpe S.S."/>
            <person name="van Kruijsbergen I."/>
            <person name="Shu S."/>
            <person name="Carlson J."/>
            <person name="Kinoshita T."/>
            <person name="Ohta Y."/>
            <person name="Mawaribuchi S."/>
            <person name="Jenkins J."/>
            <person name="Grimwood J."/>
            <person name="Schmutz J."/>
            <person name="Mitros T."/>
            <person name="Mozaffari S.V."/>
            <person name="Suzuki Y."/>
            <person name="Haramoto Y."/>
            <person name="Yamamoto T.S."/>
            <person name="Takagi C."/>
            <person name="Heald R."/>
            <person name="Miller K."/>
            <person name="Haudenschild C."/>
            <person name="Kitzman J."/>
            <person name="Nakayama T."/>
            <person name="Izutsu Y."/>
            <person name="Robert J."/>
            <person name="Fortriede J."/>
            <person name="Burns K."/>
            <person name="Lotay V."/>
            <person name="Karimi K."/>
            <person name="Yasuoka Y."/>
            <person name="Dichmann D.S."/>
            <person name="Flajnik M.F."/>
            <person name="Houston D.W."/>
            <person name="Shendure J."/>
            <person name="DuPasquier L."/>
            <person name="Vize P.D."/>
            <person name="Zorn A.M."/>
            <person name="Ito M."/>
            <person name="Marcotte E.M."/>
            <person name="Wallingford J.B."/>
            <person name="Ito Y."/>
            <person name="Asashima M."/>
            <person name="Ueno N."/>
            <person name="Matsuda Y."/>
            <person name="Veenstra G.J."/>
            <person name="Fujiyama A."/>
            <person name="Harland R.M."/>
            <person name="Taira M."/>
            <person name="Rokhsar D.S."/>
        </authorList>
    </citation>
    <scope>NUCLEOTIDE SEQUENCE [LARGE SCALE GENOMIC DNA]</scope>
    <source>
        <strain evidence="9">J</strain>
    </source>
</reference>
<organism evidence="8 9">
    <name type="scientific">Xenopus laevis</name>
    <name type="common">African clawed frog</name>
    <dbReference type="NCBI Taxonomy" id="8355"/>
    <lineage>
        <taxon>Eukaryota</taxon>
        <taxon>Metazoa</taxon>
        <taxon>Chordata</taxon>
        <taxon>Craniata</taxon>
        <taxon>Vertebrata</taxon>
        <taxon>Euteleostomi</taxon>
        <taxon>Amphibia</taxon>
        <taxon>Batrachia</taxon>
        <taxon>Anura</taxon>
        <taxon>Pipoidea</taxon>
        <taxon>Pipidae</taxon>
        <taxon>Xenopodinae</taxon>
        <taxon>Xenopus</taxon>
        <taxon>Xenopus</taxon>
    </lineage>
</organism>
<evidence type="ECO:0000256" key="5">
    <source>
        <dbReference type="ARBA" id="ARBA00023212"/>
    </source>
</evidence>
<accession>A0A974DI16</accession>
<evidence type="ECO:0000256" key="7">
    <source>
        <dbReference type="SAM" id="MobiDB-lite"/>
    </source>
</evidence>
<dbReference type="CDD" id="cd22059">
    <property type="entry name" value="WH2_BetaT"/>
    <property type="match status" value="1"/>
</dbReference>
<dbReference type="PANTHER" id="PTHR12021">
    <property type="entry name" value="THYMOSIN BETA"/>
    <property type="match status" value="1"/>
</dbReference>
<feature type="compositionally biased region" description="Basic and acidic residues" evidence="7">
    <location>
        <begin position="84"/>
        <end position="95"/>
    </location>
</feature>
<dbReference type="PROSITE" id="PS00500">
    <property type="entry name" value="THYMOSIN_B4"/>
    <property type="match status" value="1"/>
</dbReference>
<dbReference type="Proteomes" id="UP000694892">
    <property type="component" value="Chromosome 2S"/>
</dbReference>
<dbReference type="GO" id="GO:0005737">
    <property type="term" value="C:cytoplasm"/>
    <property type="evidence" value="ECO:0007669"/>
    <property type="project" value="TreeGrafter"/>
</dbReference>
<dbReference type="GO" id="GO:0007015">
    <property type="term" value="P:actin filament organization"/>
    <property type="evidence" value="ECO:0007669"/>
    <property type="project" value="InterPro"/>
</dbReference>
<dbReference type="InterPro" id="IPR038386">
    <property type="entry name" value="Beta-thymosin_sf"/>
</dbReference>
<protein>
    <submittedName>
        <fullName evidence="8">Uncharacterized protein</fullName>
    </submittedName>
</protein>
<dbReference type="Pfam" id="PF01290">
    <property type="entry name" value="Thymosin"/>
    <property type="match status" value="1"/>
</dbReference>
<comment type="subcellular location">
    <subcellularLocation>
        <location evidence="1">Cytoplasm</location>
        <location evidence="1">Cytoskeleton</location>
    </subcellularLocation>
</comment>
<comment type="function">
    <text evidence="6">Plays an important role in the organization of the cytoskeleton. Binds to and sequesters actin monomers (G actin) and therefore inhibits actin polymerization.</text>
</comment>
<proteinExistence type="inferred from homology"/>
<dbReference type="Gene3D" id="1.20.5.520">
    <property type="entry name" value="Single helix bin"/>
    <property type="match status" value="1"/>
</dbReference>
<keyword evidence="5" id="KW-0206">Cytoskeleton</keyword>
<keyword evidence="4" id="KW-0009">Actin-binding</keyword>
<dbReference type="SMART" id="SM00152">
    <property type="entry name" value="THY"/>
    <property type="match status" value="1"/>
</dbReference>
<feature type="compositionally biased region" description="Basic and acidic residues" evidence="7">
    <location>
        <begin position="103"/>
        <end position="114"/>
    </location>
</feature>
<feature type="region of interest" description="Disordered" evidence="7">
    <location>
        <begin position="84"/>
        <end position="114"/>
    </location>
</feature>
<evidence type="ECO:0000256" key="4">
    <source>
        <dbReference type="ARBA" id="ARBA00023203"/>
    </source>
</evidence>
<dbReference type="EMBL" id="CM004469">
    <property type="protein sequence ID" value="OCT92399.1"/>
    <property type="molecule type" value="Genomic_DNA"/>
</dbReference>